<dbReference type="EMBL" id="MU854416">
    <property type="protein sequence ID" value="KAK4038900.1"/>
    <property type="molecule type" value="Genomic_DNA"/>
</dbReference>
<dbReference type="InterPro" id="IPR027417">
    <property type="entry name" value="P-loop_NTPase"/>
</dbReference>
<dbReference type="PANTHER" id="PTHR46411:SF3">
    <property type="entry name" value="AAA+ ATPASE DOMAIN-CONTAINING PROTEIN"/>
    <property type="match status" value="1"/>
</dbReference>
<sequence length="321" mass="36061">MLEIQDPLLVALAEVLKKQDVHLGVCENATFKHHVLELYSSYDDMKVLRYDGTQFLWEGYSVNINGFAGHRPVAGLPSYPLEFHEAAADVWVRLMARGRNVLGYQGLVYVNYSGVAIHVDEPLLMFMLLLVEGYALKNKLSVSFLVEDIAKVAWNDEAYDHLVYNEALQDVIVEKGLGHAAQWAARYVQDAVILLDEADVFMVERHLQDIARNDLVSIVLRELEYLRGIIFLTANLYSIIDSAFRSRVSLHLLFAALTLEARVLIWRKFLDRLPPSPQTAPSPPDERPAAVETKEGDPAAADSEANGGALSEWEIEELAAW</sequence>
<dbReference type="Pfam" id="PF22942">
    <property type="entry name" value="DUF7025"/>
    <property type="match status" value="1"/>
</dbReference>
<name>A0AAN6SQU8_9PEZI</name>
<evidence type="ECO:0000313" key="3">
    <source>
        <dbReference type="EMBL" id="KAK4038900.1"/>
    </source>
</evidence>
<protein>
    <recommendedName>
        <fullName evidence="2">DUF7025 domain-containing protein</fullName>
    </recommendedName>
</protein>
<dbReference type="Proteomes" id="UP001303115">
    <property type="component" value="Unassembled WGS sequence"/>
</dbReference>
<feature type="domain" description="DUF7025" evidence="2">
    <location>
        <begin position="44"/>
        <end position="85"/>
    </location>
</feature>
<gene>
    <name evidence="3" type="ORF">C8A01DRAFT_37152</name>
</gene>
<dbReference type="PANTHER" id="PTHR46411">
    <property type="entry name" value="FAMILY ATPASE, PUTATIVE-RELATED"/>
    <property type="match status" value="1"/>
</dbReference>
<feature type="region of interest" description="Disordered" evidence="1">
    <location>
        <begin position="276"/>
        <end position="309"/>
    </location>
</feature>
<dbReference type="AlphaFoldDB" id="A0AAN6SQU8"/>
<evidence type="ECO:0000259" key="2">
    <source>
        <dbReference type="Pfam" id="PF22942"/>
    </source>
</evidence>
<dbReference type="InterPro" id="IPR054289">
    <property type="entry name" value="DUF7025"/>
</dbReference>
<dbReference type="Gene3D" id="3.40.50.300">
    <property type="entry name" value="P-loop containing nucleotide triphosphate hydrolases"/>
    <property type="match status" value="1"/>
</dbReference>
<organism evidence="3 4">
    <name type="scientific">Parachaetomium inaequale</name>
    <dbReference type="NCBI Taxonomy" id="2588326"/>
    <lineage>
        <taxon>Eukaryota</taxon>
        <taxon>Fungi</taxon>
        <taxon>Dikarya</taxon>
        <taxon>Ascomycota</taxon>
        <taxon>Pezizomycotina</taxon>
        <taxon>Sordariomycetes</taxon>
        <taxon>Sordariomycetidae</taxon>
        <taxon>Sordariales</taxon>
        <taxon>Chaetomiaceae</taxon>
        <taxon>Parachaetomium</taxon>
    </lineage>
</organism>
<proteinExistence type="predicted"/>
<feature type="compositionally biased region" description="Basic and acidic residues" evidence="1">
    <location>
        <begin position="284"/>
        <end position="297"/>
    </location>
</feature>
<evidence type="ECO:0000256" key="1">
    <source>
        <dbReference type="SAM" id="MobiDB-lite"/>
    </source>
</evidence>
<evidence type="ECO:0000313" key="4">
    <source>
        <dbReference type="Proteomes" id="UP001303115"/>
    </source>
</evidence>
<reference evidence="4" key="1">
    <citation type="journal article" date="2023" name="Mol. Phylogenet. Evol.">
        <title>Genome-scale phylogeny and comparative genomics of the fungal order Sordariales.</title>
        <authorList>
            <person name="Hensen N."/>
            <person name="Bonometti L."/>
            <person name="Westerberg I."/>
            <person name="Brannstrom I.O."/>
            <person name="Guillou S."/>
            <person name="Cros-Aarteil S."/>
            <person name="Calhoun S."/>
            <person name="Haridas S."/>
            <person name="Kuo A."/>
            <person name="Mondo S."/>
            <person name="Pangilinan J."/>
            <person name="Riley R."/>
            <person name="LaButti K."/>
            <person name="Andreopoulos B."/>
            <person name="Lipzen A."/>
            <person name="Chen C."/>
            <person name="Yan M."/>
            <person name="Daum C."/>
            <person name="Ng V."/>
            <person name="Clum A."/>
            <person name="Steindorff A."/>
            <person name="Ohm R.A."/>
            <person name="Martin F."/>
            <person name="Silar P."/>
            <person name="Natvig D.O."/>
            <person name="Lalanne C."/>
            <person name="Gautier V."/>
            <person name="Ament-Velasquez S.L."/>
            <person name="Kruys A."/>
            <person name="Hutchinson M.I."/>
            <person name="Powell A.J."/>
            <person name="Barry K."/>
            <person name="Miller A.N."/>
            <person name="Grigoriev I.V."/>
            <person name="Debuchy R."/>
            <person name="Gladieux P."/>
            <person name="Hiltunen Thoren M."/>
            <person name="Johannesson H."/>
        </authorList>
    </citation>
    <scope>NUCLEOTIDE SEQUENCE [LARGE SCALE GENOMIC DNA]</scope>
    <source>
        <strain evidence="4">CBS 284.82</strain>
    </source>
</reference>
<keyword evidence="4" id="KW-1185">Reference proteome</keyword>
<dbReference type="SUPFAM" id="SSF52540">
    <property type="entry name" value="P-loop containing nucleoside triphosphate hydrolases"/>
    <property type="match status" value="1"/>
</dbReference>
<accession>A0AAN6SQU8</accession>
<comment type="caution">
    <text evidence="3">The sequence shown here is derived from an EMBL/GenBank/DDBJ whole genome shotgun (WGS) entry which is preliminary data.</text>
</comment>